<dbReference type="EMBL" id="RBNJ01000225">
    <property type="protein sequence ID" value="RUS35082.1"/>
    <property type="molecule type" value="Genomic_DNA"/>
</dbReference>
<evidence type="ECO:0000256" key="4">
    <source>
        <dbReference type="ARBA" id="ARBA00022692"/>
    </source>
</evidence>
<evidence type="ECO:0000256" key="6">
    <source>
        <dbReference type="ARBA" id="ARBA00023128"/>
    </source>
</evidence>
<name>A0A433QZ77_9FUNG</name>
<dbReference type="AlphaFoldDB" id="A0A433QZ77"/>
<sequence length="311" mass="33915">MMDAVEDHDYESLGANSSMLANAIAGALAGIAEHSIMYPVDSIKTRMQVLSPTRQAMYTGIGNAFSRITTTEGARTLWRGINSVVIGAGPAHALYFATYEQCKEAFGGNVATEGHHLLATGAAGACATIAADALMNPFDVIKQRMQIHGSVYRNVFECARRVYAAEGLIAFYISYPTTLTMTIPFQSIQFASYEYFRKVLNPRGDYDPKTHVLAGGAAGAIAAAATTPLDVIKTLLQTRGVSLDARIRQCSGLWEASKIIYERHGAAGMFRGLRPRVLSNMPATAISWSVYEYFKSFMNSREESKVEMLQH</sequence>
<keyword evidence="6" id="KW-0496">Mitochondrion</keyword>
<evidence type="ECO:0000256" key="8">
    <source>
        <dbReference type="PROSITE-ProRule" id="PRU00282"/>
    </source>
</evidence>
<keyword evidence="3 9" id="KW-0813">Transport</keyword>
<dbReference type="Pfam" id="PF00153">
    <property type="entry name" value="Mito_carr"/>
    <property type="match status" value="3"/>
</dbReference>
<dbReference type="PANTHER" id="PTHR45758:SF4">
    <property type="entry name" value="MITOFERRIN-1"/>
    <property type="match status" value="1"/>
</dbReference>
<evidence type="ECO:0000256" key="5">
    <source>
        <dbReference type="ARBA" id="ARBA00022989"/>
    </source>
</evidence>
<dbReference type="InterPro" id="IPR023395">
    <property type="entry name" value="MCP_dom_sf"/>
</dbReference>
<proteinExistence type="inferred from homology"/>
<dbReference type="PANTHER" id="PTHR45758">
    <property type="entry name" value="MITOFERRIN-1-RELATED"/>
    <property type="match status" value="1"/>
</dbReference>
<keyword evidence="4 8" id="KW-0812">Transmembrane</keyword>
<reference evidence="10 11" key="1">
    <citation type="journal article" date="2018" name="New Phytol.">
        <title>Phylogenomics of Endogonaceae and evolution of mycorrhizas within Mucoromycota.</title>
        <authorList>
            <person name="Chang Y."/>
            <person name="Desiro A."/>
            <person name="Na H."/>
            <person name="Sandor L."/>
            <person name="Lipzen A."/>
            <person name="Clum A."/>
            <person name="Barry K."/>
            <person name="Grigoriev I.V."/>
            <person name="Martin F.M."/>
            <person name="Stajich J.E."/>
            <person name="Smith M.E."/>
            <person name="Bonito G."/>
            <person name="Spatafora J.W."/>
        </authorList>
    </citation>
    <scope>NUCLEOTIDE SEQUENCE [LARGE SCALE GENOMIC DNA]</scope>
    <source>
        <strain evidence="10 11">AD002</strain>
    </source>
</reference>
<dbReference type="Proteomes" id="UP000274822">
    <property type="component" value="Unassembled WGS sequence"/>
</dbReference>
<evidence type="ECO:0000256" key="9">
    <source>
        <dbReference type="RuleBase" id="RU000488"/>
    </source>
</evidence>
<evidence type="ECO:0000256" key="2">
    <source>
        <dbReference type="ARBA" id="ARBA00006375"/>
    </source>
</evidence>
<evidence type="ECO:0000313" key="10">
    <source>
        <dbReference type="EMBL" id="RUS35082.1"/>
    </source>
</evidence>
<comment type="caution">
    <text evidence="10">The sequence shown here is derived from an EMBL/GenBank/DDBJ whole genome shotgun (WGS) entry which is preliminary data.</text>
</comment>
<dbReference type="GO" id="GO:0015093">
    <property type="term" value="F:ferrous iron transmembrane transporter activity"/>
    <property type="evidence" value="ECO:0007669"/>
    <property type="project" value="TreeGrafter"/>
</dbReference>
<organism evidence="10 11">
    <name type="scientific">Jimgerdemannia flammicorona</name>
    <dbReference type="NCBI Taxonomy" id="994334"/>
    <lineage>
        <taxon>Eukaryota</taxon>
        <taxon>Fungi</taxon>
        <taxon>Fungi incertae sedis</taxon>
        <taxon>Mucoromycota</taxon>
        <taxon>Mucoromycotina</taxon>
        <taxon>Endogonomycetes</taxon>
        <taxon>Endogonales</taxon>
        <taxon>Endogonaceae</taxon>
        <taxon>Jimgerdemannia</taxon>
    </lineage>
</organism>
<comment type="similarity">
    <text evidence="2 9">Belongs to the mitochondrial carrier (TC 2.A.29) family.</text>
</comment>
<feature type="repeat" description="Solcar" evidence="8">
    <location>
        <begin position="115"/>
        <end position="199"/>
    </location>
</feature>
<keyword evidence="5" id="KW-1133">Transmembrane helix</keyword>
<keyword evidence="11" id="KW-1185">Reference proteome</keyword>
<evidence type="ECO:0000256" key="3">
    <source>
        <dbReference type="ARBA" id="ARBA00022448"/>
    </source>
</evidence>
<feature type="repeat" description="Solcar" evidence="8">
    <location>
        <begin position="206"/>
        <end position="297"/>
    </location>
</feature>
<comment type="subcellular location">
    <subcellularLocation>
        <location evidence="1">Mitochondrion membrane</location>
        <topology evidence="1">Multi-pass membrane protein</topology>
    </subcellularLocation>
</comment>
<dbReference type="SUPFAM" id="SSF103506">
    <property type="entry name" value="Mitochondrial carrier"/>
    <property type="match status" value="1"/>
</dbReference>
<keyword evidence="7 8" id="KW-0472">Membrane</keyword>
<dbReference type="FunFam" id="1.50.40.10:FF:000029">
    <property type="entry name" value="Solute carrier family 25 member 28"/>
    <property type="match status" value="1"/>
</dbReference>
<dbReference type="GO" id="GO:0031966">
    <property type="term" value="C:mitochondrial membrane"/>
    <property type="evidence" value="ECO:0007669"/>
    <property type="project" value="UniProtKB-SubCell"/>
</dbReference>
<evidence type="ECO:0000256" key="1">
    <source>
        <dbReference type="ARBA" id="ARBA00004225"/>
    </source>
</evidence>
<evidence type="ECO:0000256" key="7">
    <source>
        <dbReference type="ARBA" id="ARBA00023136"/>
    </source>
</evidence>
<protein>
    <submittedName>
        <fullName evidence="10">Mitochondrial carrier domain-containing protein</fullName>
    </submittedName>
</protein>
<dbReference type="PROSITE" id="PS50920">
    <property type="entry name" value="SOLCAR"/>
    <property type="match status" value="3"/>
</dbReference>
<dbReference type="GO" id="GO:0048250">
    <property type="term" value="P:iron import into the mitochondrion"/>
    <property type="evidence" value="ECO:0007669"/>
    <property type="project" value="TreeGrafter"/>
</dbReference>
<gene>
    <name evidence="10" type="ORF">BC938DRAFT_476064</name>
</gene>
<feature type="repeat" description="Solcar" evidence="8">
    <location>
        <begin position="17"/>
        <end position="105"/>
    </location>
</feature>
<dbReference type="InterPro" id="IPR018108">
    <property type="entry name" value="MCP_transmembrane"/>
</dbReference>
<dbReference type="Gene3D" id="1.50.40.10">
    <property type="entry name" value="Mitochondrial carrier domain"/>
    <property type="match status" value="1"/>
</dbReference>
<evidence type="ECO:0000313" key="11">
    <source>
        <dbReference type="Proteomes" id="UP000274822"/>
    </source>
</evidence>
<accession>A0A433QZ77</accession>